<accession>A0A8K0RSG5</accession>
<evidence type="ECO:0000313" key="2">
    <source>
        <dbReference type="EMBL" id="KAH7236398.1"/>
    </source>
</evidence>
<feature type="region of interest" description="Disordered" evidence="1">
    <location>
        <begin position="1"/>
        <end position="28"/>
    </location>
</feature>
<reference evidence="2" key="1">
    <citation type="journal article" date="2021" name="Nat. Commun.">
        <title>Genetic determinants of endophytism in the Arabidopsis root mycobiome.</title>
        <authorList>
            <person name="Mesny F."/>
            <person name="Miyauchi S."/>
            <person name="Thiergart T."/>
            <person name="Pickel B."/>
            <person name="Atanasova L."/>
            <person name="Karlsson M."/>
            <person name="Huettel B."/>
            <person name="Barry K.W."/>
            <person name="Haridas S."/>
            <person name="Chen C."/>
            <person name="Bauer D."/>
            <person name="Andreopoulos W."/>
            <person name="Pangilinan J."/>
            <person name="LaButti K."/>
            <person name="Riley R."/>
            <person name="Lipzen A."/>
            <person name="Clum A."/>
            <person name="Drula E."/>
            <person name="Henrissat B."/>
            <person name="Kohler A."/>
            <person name="Grigoriev I.V."/>
            <person name="Martin F.M."/>
            <person name="Hacquard S."/>
        </authorList>
    </citation>
    <scope>NUCLEOTIDE SEQUENCE</scope>
    <source>
        <strain evidence="2">MPI-SDFR-AT-0068</strain>
    </source>
</reference>
<dbReference type="AlphaFoldDB" id="A0A8K0RSG5"/>
<gene>
    <name evidence="2" type="ORF">BKA59DRAFT_549133</name>
</gene>
<dbReference type="Proteomes" id="UP000813427">
    <property type="component" value="Unassembled WGS sequence"/>
</dbReference>
<proteinExistence type="predicted"/>
<keyword evidence="3" id="KW-1185">Reference proteome</keyword>
<evidence type="ECO:0000256" key="1">
    <source>
        <dbReference type="SAM" id="MobiDB-lite"/>
    </source>
</evidence>
<evidence type="ECO:0000313" key="3">
    <source>
        <dbReference type="Proteomes" id="UP000813427"/>
    </source>
</evidence>
<feature type="compositionally biased region" description="Polar residues" evidence="1">
    <location>
        <begin position="1"/>
        <end position="24"/>
    </location>
</feature>
<dbReference type="EMBL" id="JAGPXF010000007">
    <property type="protein sequence ID" value="KAH7236398.1"/>
    <property type="molecule type" value="Genomic_DNA"/>
</dbReference>
<organism evidence="2 3">
    <name type="scientific">Fusarium tricinctum</name>
    <dbReference type="NCBI Taxonomy" id="61284"/>
    <lineage>
        <taxon>Eukaryota</taxon>
        <taxon>Fungi</taxon>
        <taxon>Dikarya</taxon>
        <taxon>Ascomycota</taxon>
        <taxon>Pezizomycotina</taxon>
        <taxon>Sordariomycetes</taxon>
        <taxon>Hypocreomycetidae</taxon>
        <taxon>Hypocreales</taxon>
        <taxon>Nectriaceae</taxon>
        <taxon>Fusarium</taxon>
        <taxon>Fusarium tricinctum species complex</taxon>
    </lineage>
</organism>
<dbReference type="OrthoDB" id="5067689at2759"/>
<comment type="caution">
    <text evidence="2">The sequence shown here is derived from an EMBL/GenBank/DDBJ whole genome shotgun (WGS) entry which is preliminary data.</text>
</comment>
<protein>
    <submittedName>
        <fullName evidence="2">Uncharacterized protein</fullName>
    </submittedName>
</protein>
<sequence length="142" mass="15893">MSSQTNKPSAPTSILKGSSNNPSQVYEPKPKLNVNFCAEKDTVITIPSADTGHPVMHLKDCPKHQLFDEGFSTVWKKMLVVESGVSVPKPDTSSDEEVVVPRKKLNYEELMALPDDERAMVILTEPFEETAKRLRDHIEKSK</sequence>
<name>A0A8K0RSG5_9HYPO</name>